<protein>
    <submittedName>
        <fullName evidence="1">Uncharacterized protein</fullName>
    </submittedName>
</protein>
<comment type="caution">
    <text evidence="1">The sequence shown here is derived from an EMBL/GenBank/DDBJ whole genome shotgun (WGS) entry which is preliminary data.</text>
</comment>
<gene>
    <name evidence="1" type="ORF">HPP92_018332</name>
</gene>
<sequence length="152" mass="17293">MWKLMKSMHTLTEAIYNSLIIDAFGVGASAGRLWLNQGFASSFRGLQRGNSHGLLVEAIKNLYPKGYLKKEYLVHALWGVLKDCCSVCLIELSALLLMAIRPLLYLNLFFNQRYLETNKTLLATIALHLACRNWNKKALGKPFHPYNSWGVY</sequence>
<proteinExistence type="predicted"/>
<dbReference type="OrthoDB" id="1461976at2759"/>
<accession>A0A835QFD8</accession>
<dbReference type="EMBL" id="JADCNL010000009">
    <property type="protein sequence ID" value="KAG0466752.1"/>
    <property type="molecule type" value="Genomic_DNA"/>
</dbReference>
<evidence type="ECO:0000313" key="2">
    <source>
        <dbReference type="Proteomes" id="UP000636800"/>
    </source>
</evidence>
<dbReference type="AlphaFoldDB" id="A0A835QFD8"/>
<evidence type="ECO:0000313" key="1">
    <source>
        <dbReference type="EMBL" id="KAG0466752.1"/>
    </source>
</evidence>
<keyword evidence="2" id="KW-1185">Reference proteome</keyword>
<organism evidence="1 2">
    <name type="scientific">Vanilla planifolia</name>
    <name type="common">Vanilla</name>
    <dbReference type="NCBI Taxonomy" id="51239"/>
    <lineage>
        <taxon>Eukaryota</taxon>
        <taxon>Viridiplantae</taxon>
        <taxon>Streptophyta</taxon>
        <taxon>Embryophyta</taxon>
        <taxon>Tracheophyta</taxon>
        <taxon>Spermatophyta</taxon>
        <taxon>Magnoliopsida</taxon>
        <taxon>Liliopsida</taxon>
        <taxon>Asparagales</taxon>
        <taxon>Orchidaceae</taxon>
        <taxon>Vanilloideae</taxon>
        <taxon>Vanilleae</taxon>
        <taxon>Vanilla</taxon>
    </lineage>
</organism>
<dbReference type="Proteomes" id="UP000636800">
    <property type="component" value="Unassembled WGS sequence"/>
</dbReference>
<name>A0A835QFD8_VANPL</name>
<reference evidence="1 2" key="1">
    <citation type="journal article" date="2020" name="Nat. Food">
        <title>A phased Vanilla planifolia genome enables genetic improvement of flavour and production.</title>
        <authorList>
            <person name="Hasing T."/>
            <person name="Tang H."/>
            <person name="Brym M."/>
            <person name="Khazi F."/>
            <person name="Huang T."/>
            <person name="Chambers A.H."/>
        </authorList>
    </citation>
    <scope>NUCLEOTIDE SEQUENCE [LARGE SCALE GENOMIC DNA]</scope>
    <source>
        <tissue evidence="1">Leaf</tissue>
    </source>
</reference>